<dbReference type="OrthoDB" id="10063357at2759"/>
<sequence length="245" mass="27660">MASNDQKLNMALDDIIKDNRRQNNNRGRGRGGRNQIQNQRRGGTQGNRRGTTGRGRITKSYNRGANRGRSNRGRSGYALNNTSRSSNYQQNSNAYRGSNNNQRLPRRGYRSNPSATYNPLRRDTISSPPKQQQSRFSNTLSSYNQGGNKNGAQDVGSLRRRMIAAQKALNRAQKTLASMPKIRLQRQNFLQQPQKLTNIMSRNRNGGAIMKRTSLRQKSAGVNAVSLCELVNTTEIQFLHKAYLF</sequence>
<evidence type="ECO:0000256" key="1">
    <source>
        <dbReference type="SAM" id="MobiDB-lite"/>
    </source>
</evidence>
<evidence type="ECO:0000313" key="4">
    <source>
        <dbReference type="EMBL" id="CAF3701210.1"/>
    </source>
</evidence>
<comment type="caution">
    <text evidence="2">The sequence shown here is derived from an EMBL/GenBank/DDBJ whole genome shotgun (WGS) entry which is preliminary data.</text>
</comment>
<protein>
    <submittedName>
        <fullName evidence="2">Uncharacterized protein</fullName>
    </submittedName>
</protein>
<accession>A0A814B564</accession>
<evidence type="ECO:0000313" key="2">
    <source>
        <dbReference type="EMBL" id="CAF0922050.1"/>
    </source>
</evidence>
<evidence type="ECO:0000313" key="3">
    <source>
        <dbReference type="EMBL" id="CAF1043108.1"/>
    </source>
</evidence>
<name>A0A814B564_9BILA</name>
<feature type="compositionally biased region" description="Polar residues" evidence="1">
    <location>
        <begin position="79"/>
        <end position="103"/>
    </location>
</feature>
<dbReference type="Proteomes" id="UP000682733">
    <property type="component" value="Unassembled WGS sequence"/>
</dbReference>
<proteinExistence type="predicted"/>
<dbReference type="AlphaFoldDB" id="A0A814B564"/>
<dbReference type="EMBL" id="CAJOBA010007749">
    <property type="protein sequence ID" value="CAF3811249.1"/>
    <property type="molecule type" value="Genomic_DNA"/>
</dbReference>
<feature type="compositionally biased region" description="Polar residues" evidence="1">
    <location>
        <begin position="125"/>
        <end position="151"/>
    </location>
</feature>
<gene>
    <name evidence="2" type="ORF">GPM918_LOCUS9709</name>
    <name evidence="3" type="ORF">OVA965_LOCUS16586</name>
    <name evidence="4" type="ORF">SRO942_LOCUS9710</name>
    <name evidence="5" type="ORF">TMI583_LOCUS16596</name>
</gene>
<evidence type="ECO:0000313" key="5">
    <source>
        <dbReference type="EMBL" id="CAF3811249.1"/>
    </source>
</evidence>
<feature type="compositionally biased region" description="Low complexity" evidence="1">
    <location>
        <begin position="33"/>
        <end position="78"/>
    </location>
</feature>
<evidence type="ECO:0000313" key="6">
    <source>
        <dbReference type="Proteomes" id="UP000663829"/>
    </source>
</evidence>
<feature type="region of interest" description="Disordered" evidence="1">
    <location>
        <begin position="13"/>
        <end position="156"/>
    </location>
</feature>
<dbReference type="Proteomes" id="UP000677228">
    <property type="component" value="Unassembled WGS sequence"/>
</dbReference>
<dbReference type="EMBL" id="CAJOBC010001830">
    <property type="protein sequence ID" value="CAF3701210.1"/>
    <property type="molecule type" value="Genomic_DNA"/>
</dbReference>
<keyword evidence="6" id="KW-1185">Reference proteome</keyword>
<dbReference type="Proteomes" id="UP000681722">
    <property type="component" value="Unassembled WGS sequence"/>
</dbReference>
<dbReference type="EMBL" id="CAJNOK010007737">
    <property type="protein sequence ID" value="CAF1043108.1"/>
    <property type="molecule type" value="Genomic_DNA"/>
</dbReference>
<dbReference type="EMBL" id="CAJNOQ010001830">
    <property type="protein sequence ID" value="CAF0922050.1"/>
    <property type="molecule type" value="Genomic_DNA"/>
</dbReference>
<reference evidence="2" key="1">
    <citation type="submission" date="2021-02" db="EMBL/GenBank/DDBJ databases">
        <authorList>
            <person name="Nowell W R."/>
        </authorList>
    </citation>
    <scope>NUCLEOTIDE SEQUENCE</scope>
</reference>
<organism evidence="2 6">
    <name type="scientific">Didymodactylos carnosus</name>
    <dbReference type="NCBI Taxonomy" id="1234261"/>
    <lineage>
        <taxon>Eukaryota</taxon>
        <taxon>Metazoa</taxon>
        <taxon>Spiralia</taxon>
        <taxon>Gnathifera</taxon>
        <taxon>Rotifera</taxon>
        <taxon>Eurotatoria</taxon>
        <taxon>Bdelloidea</taxon>
        <taxon>Philodinida</taxon>
        <taxon>Philodinidae</taxon>
        <taxon>Didymodactylos</taxon>
    </lineage>
</organism>
<dbReference type="Proteomes" id="UP000663829">
    <property type="component" value="Unassembled WGS sequence"/>
</dbReference>